<dbReference type="Proteomes" id="UP001396334">
    <property type="component" value="Unassembled WGS sequence"/>
</dbReference>
<evidence type="ECO:0000313" key="3">
    <source>
        <dbReference type="Proteomes" id="UP001396334"/>
    </source>
</evidence>
<keyword evidence="3" id="KW-1185">Reference proteome</keyword>
<sequence length="125" mass="13289">MARAPIGTLPFTPTPPSTFSRVGSFSSTLKNHSGTAVPMTSGKNVSANSSYAPSPKNEILATGNGPGVIWKGDKLIDGVPETLDMLRSKGIRLVFVTNNSTKSKKQYGKKFETLGLNVSEEEIFG</sequence>
<reference evidence="2 3" key="1">
    <citation type="journal article" date="2024" name="G3 (Bethesda)">
        <title>Genome assembly of Hibiscus sabdariffa L. provides insights into metabolisms of medicinal natural products.</title>
        <authorList>
            <person name="Kim T."/>
        </authorList>
    </citation>
    <scope>NUCLEOTIDE SEQUENCE [LARGE SCALE GENOMIC DNA]</scope>
    <source>
        <strain evidence="2">TK-2024</strain>
        <tissue evidence="2">Old leaves</tissue>
    </source>
</reference>
<proteinExistence type="predicted"/>
<protein>
    <recommendedName>
        <fullName evidence="4">Phosphoglycolate phosphatase</fullName>
    </recommendedName>
</protein>
<evidence type="ECO:0000256" key="1">
    <source>
        <dbReference type="SAM" id="MobiDB-lite"/>
    </source>
</evidence>
<accession>A0ABR2TYW1</accession>
<dbReference type="InterPro" id="IPR036412">
    <property type="entry name" value="HAD-like_sf"/>
</dbReference>
<organism evidence="2 3">
    <name type="scientific">Hibiscus sabdariffa</name>
    <name type="common">roselle</name>
    <dbReference type="NCBI Taxonomy" id="183260"/>
    <lineage>
        <taxon>Eukaryota</taxon>
        <taxon>Viridiplantae</taxon>
        <taxon>Streptophyta</taxon>
        <taxon>Embryophyta</taxon>
        <taxon>Tracheophyta</taxon>
        <taxon>Spermatophyta</taxon>
        <taxon>Magnoliopsida</taxon>
        <taxon>eudicotyledons</taxon>
        <taxon>Gunneridae</taxon>
        <taxon>Pentapetalae</taxon>
        <taxon>rosids</taxon>
        <taxon>malvids</taxon>
        <taxon>Malvales</taxon>
        <taxon>Malvaceae</taxon>
        <taxon>Malvoideae</taxon>
        <taxon>Hibiscus</taxon>
    </lineage>
</organism>
<dbReference type="Gene3D" id="3.40.50.1000">
    <property type="entry name" value="HAD superfamily/HAD-like"/>
    <property type="match status" value="1"/>
</dbReference>
<feature type="compositionally biased region" description="Polar residues" evidence="1">
    <location>
        <begin position="41"/>
        <end position="52"/>
    </location>
</feature>
<dbReference type="EMBL" id="JBBPBN010000004">
    <property type="protein sequence ID" value="KAK9042673.1"/>
    <property type="molecule type" value="Genomic_DNA"/>
</dbReference>
<gene>
    <name evidence="2" type="ORF">V6N11_017739</name>
</gene>
<feature type="region of interest" description="Disordered" evidence="1">
    <location>
        <begin position="30"/>
        <end position="53"/>
    </location>
</feature>
<dbReference type="Pfam" id="PF13344">
    <property type="entry name" value="Hydrolase_6"/>
    <property type="match status" value="1"/>
</dbReference>
<dbReference type="PANTHER" id="PTHR19288">
    <property type="entry name" value="4-NITROPHENYLPHOSPHATASE-RELATED"/>
    <property type="match status" value="1"/>
</dbReference>
<comment type="caution">
    <text evidence="2">The sequence shown here is derived from an EMBL/GenBank/DDBJ whole genome shotgun (WGS) entry which is preliminary data.</text>
</comment>
<dbReference type="PANTHER" id="PTHR19288:SF46">
    <property type="entry name" value="HALOACID DEHALOGENASE-LIKE HYDROLASE DOMAIN-CONTAINING PROTEIN 2"/>
    <property type="match status" value="1"/>
</dbReference>
<dbReference type="SUPFAM" id="SSF56784">
    <property type="entry name" value="HAD-like"/>
    <property type="match status" value="1"/>
</dbReference>
<dbReference type="InterPro" id="IPR023214">
    <property type="entry name" value="HAD_sf"/>
</dbReference>
<evidence type="ECO:0000313" key="2">
    <source>
        <dbReference type="EMBL" id="KAK9042673.1"/>
    </source>
</evidence>
<dbReference type="InterPro" id="IPR006357">
    <property type="entry name" value="HAD-SF_hydro_IIA"/>
</dbReference>
<evidence type="ECO:0008006" key="4">
    <source>
        <dbReference type="Google" id="ProtNLM"/>
    </source>
</evidence>
<name>A0ABR2TYW1_9ROSI</name>